<keyword evidence="2" id="KW-1185">Reference proteome</keyword>
<comment type="caution">
    <text evidence="1">The sequence shown here is derived from an EMBL/GenBank/DDBJ whole genome shotgun (WGS) entry which is preliminary data.</text>
</comment>
<name>A0AAV6VTS3_9ARAC</name>
<evidence type="ECO:0000313" key="1">
    <source>
        <dbReference type="EMBL" id="KAG8199433.1"/>
    </source>
</evidence>
<accession>A0AAV6VTS3</accession>
<dbReference type="Proteomes" id="UP000827092">
    <property type="component" value="Unassembled WGS sequence"/>
</dbReference>
<protein>
    <submittedName>
        <fullName evidence="1">Uncharacterized protein</fullName>
    </submittedName>
</protein>
<organism evidence="1 2">
    <name type="scientific">Oedothorax gibbosus</name>
    <dbReference type="NCBI Taxonomy" id="931172"/>
    <lineage>
        <taxon>Eukaryota</taxon>
        <taxon>Metazoa</taxon>
        <taxon>Ecdysozoa</taxon>
        <taxon>Arthropoda</taxon>
        <taxon>Chelicerata</taxon>
        <taxon>Arachnida</taxon>
        <taxon>Araneae</taxon>
        <taxon>Araneomorphae</taxon>
        <taxon>Entelegynae</taxon>
        <taxon>Araneoidea</taxon>
        <taxon>Linyphiidae</taxon>
        <taxon>Erigoninae</taxon>
        <taxon>Oedothorax</taxon>
    </lineage>
</organism>
<gene>
    <name evidence="1" type="ORF">JTE90_000301</name>
</gene>
<dbReference type="EMBL" id="JAFNEN010000027">
    <property type="protein sequence ID" value="KAG8199433.1"/>
    <property type="molecule type" value="Genomic_DNA"/>
</dbReference>
<evidence type="ECO:0000313" key="2">
    <source>
        <dbReference type="Proteomes" id="UP000827092"/>
    </source>
</evidence>
<sequence length="108" mass="12673">MGRRLDSFIFGWPCPMLEAHLRGKVALEYIFLLMHKGEDRIPPRLQQNSKRGRKMKKKKNVEWKVRRVLMELVSSGWNDDSDNVQWSSGPRITPSTENFVLEDILGKF</sequence>
<reference evidence="1 2" key="1">
    <citation type="journal article" date="2022" name="Nat. Ecol. Evol.">
        <title>A masculinizing supergene underlies an exaggerated male reproductive morph in a spider.</title>
        <authorList>
            <person name="Hendrickx F."/>
            <person name="De Corte Z."/>
            <person name="Sonet G."/>
            <person name="Van Belleghem S.M."/>
            <person name="Kostlbacher S."/>
            <person name="Vangestel C."/>
        </authorList>
    </citation>
    <scope>NUCLEOTIDE SEQUENCE [LARGE SCALE GENOMIC DNA]</scope>
    <source>
        <strain evidence="1">W744_W776</strain>
    </source>
</reference>
<proteinExistence type="predicted"/>
<dbReference type="AlphaFoldDB" id="A0AAV6VTS3"/>